<feature type="compositionally biased region" description="Low complexity" evidence="1">
    <location>
        <begin position="92"/>
        <end position="109"/>
    </location>
</feature>
<reference evidence="4" key="1">
    <citation type="submission" date="2017-02" db="UniProtKB">
        <authorList>
            <consortium name="WormBaseParasite"/>
        </authorList>
    </citation>
    <scope>IDENTIFICATION</scope>
</reference>
<organism evidence="4">
    <name type="scientific">Anisakis simplex</name>
    <name type="common">Herring worm</name>
    <dbReference type="NCBI Taxonomy" id="6269"/>
    <lineage>
        <taxon>Eukaryota</taxon>
        <taxon>Metazoa</taxon>
        <taxon>Ecdysozoa</taxon>
        <taxon>Nematoda</taxon>
        <taxon>Chromadorea</taxon>
        <taxon>Rhabditida</taxon>
        <taxon>Spirurina</taxon>
        <taxon>Ascaridomorpha</taxon>
        <taxon>Ascaridoidea</taxon>
        <taxon>Anisakidae</taxon>
        <taxon>Anisakis</taxon>
        <taxon>Anisakis simplex complex</taxon>
    </lineage>
</organism>
<accession>A0A0M3JVK0</accession>
<evidence type="ECO:0000313" key="2">
    <source>
        <dbReference type="EMBL" id="VDK45652.1"/>
    </source>
</evidence>
<gene>
    <name evidence="2" type="ORF">ASIM_LOCUS11721</name>
</gene>
<feature type="region of interest" description="Disordered" evidence="1">
    <location>
        <begin position="16"/>
        <end position="109"/>
    </location>
</feature>
<evidence type="ECO:0000313" key="4">
    <source>
        <dbReference type="WBParaSite" id="ASIM_0001225501-mRNA-1"/>
    </source>
</evidence>
<proteinExistence type="predicted"/>
<keyword evidence="3" id="KW-1185">Reference proteome</keyword>
<feature type="compositionally biased region" description="Low complexity" evidence="1">
    <location>
        <begin position="22"/>
        <end position="38"/>
    </location>
</feature>
<dbReference type="WBParaSite" id="ASIM_0001225501-mRNA-1">
    <property type="protein sequence ID" value="ASIM_0001225501-mRNA-1"/>
    <property type="gene ID" value="ASIM_0001225501"/>
</dbReference>
<dbReference type="EMBL" id="UYRR01031096">
    <property type="protein sequence ID" value="VDK45652.1"/>
    <property type="molecule type" value="Genomic_DNA"/>
</dbReference>
<feature type="region of interest" description="Disordered" evidence="1">
    <location>
        <begin position="246"/>
        <end position="268"/>
    </location>
</feature>
<dbReference type="Proteomes" id="UP000267096">
    <property type="component" value="Unassembled WGS sequence"/>
</dbReference>
<evidence type="ECO:0000313" key="3">
    <source>
        <dbReference type="Proteomes" id="UP000267096"/>
    </source>
</evidence>
<name>A0A0M3JVK0_ANISI</name>
<evidence type="ECO:0000256" key="1">
    <source>
        <dbReference type="SAM" id="MobiDB-lite"/>
    </source>
</evidence>
<dbReference type="AlphaFoldDB" id="A0A0M3JVK0"/>
<sequence length="302" mass="33196">MLLLFSARISRWNGELKRQKRSSSSSQAQQHRQQNSTRKAIARGSTATSLVITSQSQQSSSNAPATVKQSTHKRRLNTTLANRANNNKKKSAYNSNSNNNNNTNEDTSTQLQLTSTTTTFNNTNNTSYPVGINRTTGDCISNNINDISSDNHISHISESNTKLVYLNNNSTIASRGGITEWNASINIIPAQEQPANLSSRVQATDGVMVSDLEQMMRMPNQLQQNRCQNYQNQNCQSMPRYLPSAISKNSDKLNNNPQLPVPPTSSTSGAVSFEGAIGVYETTCVSAANDGIRYVLLDVLRF</sequence>
<protein>
    <submittedName>
        <fullName evidence="4">Protein roadkill</fullName>
    </submittedName>
</protein>
<reference evidence="2 3" key="2">
    <citation type="submission" date="2018-11" db="EMBL/GenBank/DDBJ databases">
        <authorList>
            <consortium name="Pathogen Informatics"/>
        </authorList>
    </citation>
    <scope>NUCLEOTIDE SEQUENCE [LARGE SCALE GENOMIC DNA]</scope>
</reference>